<dbReference type="PANTHER" id="PTHR48111:SF43">
    <property type="entry name" value="STAGE 0 SPORULATION PROTEIN A HOMOLOG"/>
    <property type="match status" value="1"/>
</dbReference>
<dbReference type="SUPFAM" id="SSF46894">
    <property type="entry name" value="C-terminal effector domain of the bipartite response regulators"/>
    <property type="match status" value="1"/>
</dbReference>
<evidence type="ECO:0000313" key="10">
    <source>
        <dbReference type="EMBL" id="MBI6871252.1"/>
    </source>
</evidence>
<dbReference type="Pfam" id="PF00486">
    <property type="entry name" value="Trans_reg_C"/>
    <property type="match status" value="1"/>
</dbReference>
<keyword evidence="6" id="KW-0597">Phosphoprotein</keyword>
<dbReference type="InterPro" id="IPR011006">
    <property type="entry name" value="CheY-like_superfamily"/>
</dbReference>
<dbReference type="PROSITE" id="PS50110">
    <property type="entry name" value="RESPONSE_REGULATORY"/>
    <property type="match status" value="1"/>
</dbReference>
<dbReference type="EMBL" id="JAEEGB010000002">
    <property type="protein sequence ID" value="MBI6871252.1"/>
    <property type="molecule type" value="Genomic_DNA"/>
</dbReference>
<feature type="DNA-binding region" description="OmpR/PhoB-type" evidence="7">
    <location>
        <begin position="125"/>
        <end position="222"/>
    </location>
</feature>
<dbReference type="Gene3D" id="1.10.10.10">
    <property type="entry name" value="Winged helix-like DNA-binding domain superfamily/Winged helix DNA-binding domain"/>
    <property type="match status" value="1"/>
</dbReference>
<evidence type="ECO:0000256" key="1">
    <source>
        <dbReference type="ARBA" id="ARBA00018672"/>
    </source>
</evidence>
<sequence>MEKIFIIEDDSRIRDELCTFLNRYGYNSCFSINFENIVEEAIKENPSIILLDINLPYFDGHYVCREIRKVSQVPIIVVTSRDDELDELMSINLGADDFITKPYNLQILLARISAVLKRTYGNEQVNSLRYEGIIYNIAASEVAFNNNKIELTKNESKILHILISNNGKIVSRDEIMKSLWQEAEFVDDNTLTVNVNRLRKKLEDLGAVGYIQTKRGQGYILA</sequence>
<dbReference type="Gene3D" id="6.10.250.690">
    <property type="match status" value="1"/>
</dbReference>
<evidence type="ECO:0000256" key="7">
    <source>
        <dbReference type="PROSITE-ProRule" id="PRU01091"/>
    </source>
</evidence>
<dbReference type="GO" id="GO:0006355">
    <property type="term" value="P:regulation of DNA-templated transcription"/>
    <property type="evidence" value="ECO:0007669"/>
    <property type="project" value="InterPro"/>
</dbReference>
<dbReference type="Gene3D" id="3.40.50.2300">
    <property type="match status" value="1"/>
</dbReference>
<dbReference type="GO" id="GO:0000976">
    <property type="term" value="F:transcription cis-regulatory region binding"/>
    <property type="evidence" value="ECO:0007669"/>
    <property type="project" value="TreeGrafter"/>
</dbReference>
<dbReference type="GO" id="GO:0000156">
    <property type="term" value="F:phosphorelay response regulator activity"/>
    <property type="evidence" value="ECO:0007669"/>
    <property type="project" value="TreeGrafter"/>
</dbReference>
<dbReference type="InterPro" id="IPR001789">
    <property type="entry name" value="Sig_transdc_resp-reg_receiver"/>
</dbReference>
<dbReference type="AlphaFoldDB" id="A0A934HUT0"/>
<gene>
    <name evidence="10" type="ORF">I6U51_00850</name>
</gene>
<evidence type="ECO:0000256" key="3">
    <source>
        <dbReference type="ARBA" id="ARBA00023125"/>
    </source>
</evidence>
<keyword evidence="2" id="KW-0805">Transcription regulation</keyword>
<comment type="function">
    <text evidence="5">May play the central regulatory role in sporulation. It may be an element of the effector pathway responsible for the activation of sporulation genes in response to nutritional stress. Spo0A may act in concert with spo0H (a sigma factor) to control the expression of some genes that are critical to the sporulation process.</text>
</comment>
<dbReference type="SMART" id="SM00448">
    <property type="entry name" value="REC"/>
    <property type="match status" value="1"/>
</dbReference>
<name>A0A934HUT0_9CLOT</name>
<organism evidence="10 11">
    <name type="scientific">Clostridium aciditolerans</name>
    <dbReference type="NCBI Taxonomy" id="339861"/>
    <lineage>
        <taxon>Bacteria</taxon>
        <taxon>Bacillati</taxon>
        <taxon>Bacillota</taxon>
        <taxon>Clostridia</taxon>
        <taxon>Eubacteriales</taxon>
        <taxon>Clostridiaceae</taxon>
        <taxon>Clostridium</taxon>
    </lineage>
</organism>
<reference evidence="10" key="1">
    <citation type="submission" date="2020-12" db="EMBL/GenBank/DDBJ databases">
        <title>Clostridium thailandense sp. nov., a novel acetogenic bacterium isolated from peat land soil in Thailand.</title>
        <authorList>
            <person name="Chaikitkaew S."/>
            <person name="Birkeland N.K."/>
        </authorList>
    </citation>
    <scope>NUCLEOTIDE SEQUENCE</scope>
    <source>
        <strain evidence="10">DSM 17425</strain>
    </source>
</reference>
<dbReference type="RefSeq" id="WP_211140718.1">
    <property type="nucleotide sequence ID" value="NZ_JAEEGB010000002.1"/>
</dbReference>
<comment type="caution">
    <text evidence="10">The sequence shown here is derived from an EMBL/GenBank/DDBJ whole genome shotgun (WGS) entry which is preliminary data.</text>
</comment>
<evidence type="ECO:0000256" key="6">
    <source>
        <dbReference type="PROSITE-ProRule" id="PRU00169"/>
    </source>
</evidence>
<evidence type="ECO:0000259" key="8">
    <source>
        <dbReference type="PROSITE" id="PS50110"/>
    </source>
</evidence>
<evidence type="ECO:0000256" key="2">
    <source>
        <dbReference type="ARBA" id="ARBA00023015"/>
    </source>
</evidence>
<evidence type="ECO:0000259" key="9">
    <source>
        <dbReference type="PROSITE" id="PS51755"/>
    </source>
</evidence>
<dbReference type="PROSITE" id="PS51755">
    <property type="entry name" value="OMPR_PHOB"/>
    <property type="match status" value="1"/>
</dbReference>
<evidence type="ECO:0000313" key="11">
    <source>
        <dbReference type="Proteomes" id="UP000622687"/>
    </source>
</evidence>
<proteinExistence type="predicted"/>
<keyword evidence="3 7" id="KW-0238">DNA-binding</keyword>
<feature type="modified residue" description="4-aspartylphosphate" evidence="6">
    <location>
        <position position="52"/>
    </location>
</feature>
<keyword evidence="4" id="KW-0804">Transcription</keyword>
<feature type="domain" description="Response regulatory" evidence="8">
    <location>
        <begin position="3"/>
        <end position="116"/>
    </location>
</feature>
<evidence type="ECO:0000256" key="5">
    <source>
        <dbReference type="ARBA" id="ARBA00024867"/>
    </source>
</evidence>
<accession>A0A934HUT0</accession>
<dbReference type="GO" id="GO:0032993">
    <property type="term" value="C:protein-DNA complex"/>
    <property type="evidence" value="ECO:0007669"/>
    <property type="project" value="TreeGrafter"/>
</dbReference>
<keyword evidence="11" id="KW-1185">Reference proteome</keyword>
<dbReference type="CDD" id="cd00383">
    <property type="entry name" value="trans_reg_C"/>
    <property type="match status" value="1"/>
</dbReference>
<dbReference type="Pfam" id="PF00072">
    <property type="entry name" value="Response_reg"/>
    <property type="match status" value="1"/>
</dbReference>
<dbReference type="SUPFAM" id="SSF52172">
    <property type="entry name" value="CheY-like"/>
    <property type="match status" value="1"/>
</dbReference>
<dbReference type="InterPro" id="IPR001867">
    <property type="entry name" value="OmpR/PhoB-type_DNA-bd"/>
</dbReference>
<protein>
    <recommendedName>
        <fullName evidence="1">Stage 0 sporulation protein A homolog</fullName>
    </recommendedName>
</protein>
<feature type="domain" description="OmpR/PhoB-type" evidence="9">
    <location>
        <begin position="125"/>
        <end position="222"/>
    </location>
</feature>
<dbReference type="GO" id="GO:0005829">
    <property type="term" value="C:cytosol"/>
    <property type="evidence" value="ECO:0007669"/>
    <property type="project" value="TreeGrafter"/>
</dbReference>
<dbReference type="Proteomes" id="UP000622687">
    <property type="component" value="Unassembled WGS sequence"/>
</dbReference>
<evidence type="ECO:0000256" key="4">
    <source>
        <dbReference type="ARBA" id="ARBA00023163"/>
    </source>
</evidence>
<dbReference type="InterPro" id="IPR039420">
    <property type="entry name" value="WalR-like"/>
</dbReference>
<dbReference type="SMART" id="SM00862">
    <property type="entry name" value="Trans_reg_C"/>
    <property type="match status" value="1"/>
</dbReference>
<dbReference type="PANTHER" id="PTHR48111">
    <property type="entry name" value="REGULATOR OF RPOS"/>
    <property type="match status" value="1"/>
</dbReference>
<dbReference type="InterPro" id="IPR036388">
    <property type="entry name" value="WH-like_DNA-bd_sf"/>
</dbReference>
<dbReference type="InterPro" id="IPR016032">
    <property type="entry name" value="Sig_transdc_resp-reg_C-effctor"/>
</dbReference>